<keyword evidence="3" id="KW-1185">Reference proteome</keyword>
<evidence type="ECO:0000313" key="3">
    <source>
        <dbReference type="Proteomes" id="UP000649955"/>
    </source>
</evidence>
<accession>A0ABQ3K2P0</accession>
<evidence type="ECO:0000313" key="2">
    <source>
        <dbReference type="EMBL" id="GHG01334.1"/>
    </source>
</evidence>
<dbReference type="SUPFAM" id="SSF52540">
    <property type="entry name" value="P-loop containing nucleoside triphosphate hydrolases"/>
    <property type="match status" value="1"/>
</dbReference>
<gene>
    <name evidence="2" type="ORF">GCM10017567_15690</name>
</gene>
<reference evidence="3" key="1">
    <citation type="journal article" date="2019" name="Int. J. Syst. Evol. Microbiol.">
        <title>The Global Catalogue of Microorganisms (GCM) 10K type strain sequencing project: providing services to taxonomists for standard genome sequencing and annotation.</title>
        <authorList>
            <consortium name="The Broad Institute Genomics Platform"/>
            <consortium name="The Broad Institute Genome Sequencing Center for Infectious Disease"/>
            <person name="Wu L."/>
            <person name="Ma J."/>
        </authorList>
    </citation>
    <scope>NUCLEOTIDE SEQUENCE [LARGE SCALE GENOMIC DNA]</scope>
    <source>
        <strain evidence="3">CGMCC 4.7680</strain>
    </source>
</reference>
<dbReference type="Proteomes" id="UP000649955">
    <property type="component" value="Unassembled WGS sequence"/>
</dbReference>
<comment type="caution">
    <text evidence="2">The sequence shown here is derived from an EMBL/GenBank/DDBJ whole genome shotgun (WGS) entry which is preliminary data.</text>
</comment>
<proteinExistence type="predicted"/>
<protein>
    <submittedName>
        <fullName evidence="2">Uncharacterized protein</fullName>
    </submittedName>
</protein>
<feature type="region of interest" description="Disordered" evidence="1">
    <location>
        <begin position="22"/>
        <end position="80"/>
    </location>
</feature>
<dbReference type="InterPro" id="IPR027417">
    <property type="entry name" value="P-loop_NTPase"/>
</dbReference>
<organism evidence="2 3">
    <name type="scientific">Amycolatopsis bullii</name>
    <dbReference type="NCBI Taxonomy" id="941987"/>
    <lineage>
        <taxon>Bacteria</taxon>
        <taxon>Bacillati</taxon>
        <taxon>Actinomycetota</taxon>
        <taxon>Actinomycetes</taxon>
        <taxon>Pseudonocardiales</taxon>
        <taxon>Pseudonocardiaceae</taxon>
        <taxon>Amycolatopsis</taxon>
    </lineage>
</organism>
<sequence length="395" mass="43414">MSEAAVPDDDFDYLADLTPVVGFSDDDNSPKLEVADPPPEIVWPASGDVEEGREGPRMVAPRPAASGSRPTAPRPVLQPSASEADVRIGLWGAPRAGKTTYLSALRIAAQKPVMGYRWSLSGCDTASADFLNESVKRFVRDKDFPAPTRGYRTLSWRFEGTRHHPENGRFAKLRKKLSVGSPQEVDIEFIVQMQDAAGETFGEGEAAKHYDGVRSHLMNADGIVYVFDPIGNEEKATKSFDFYFETLERLKTGMREQGLLVGGKLPHFLSVCVTKFDHPAIFNAAMKAGIIYQEHEGAMPVVPSSIAPEFLRGLCRDEGSRWVCDTLESEFLPERVSYFATSAVGFHLSDGKFNLRNFSNVAPDGQHFLGAAMPINVLEPIISLHRRVRGQAGLA</sequence>
<name>A0ABQ3K2P0_9PSEU</name>
<evidence type="ECO:0000256" key="1">
    <source>
        <dbReference type="SAM" id="MobiDB-lite"/>
    </source>
</evidence>
<dbReference type="EMBL" id="BNAW01000004">
    <property type="protein sequence ID" value="GHG01334.1"/>
    <property type="molecule type" value="Genomic_DNA"/>
</dbReference>